<feature type="compositionally biased region" description="Basic and acidic residues" evidence="1">
    <location>
        <begin position="1"/>
        <end position="19"/>
    </location>
</feature>
<sequence length="73" mass="8140">GLLKTREMRAKKDTLEKKKTTMRVPSSNRDVESDSESYQSSSTDSDSESSSSSDSESDSDPDYEHTVHEEPPP</sequence>
<feature type="region of interest" description="Disordered" evidence="1">
    <location>
        <begin position="1"/>
        <end position="73"/>
    </location>
</feature>
<dbReference type="Proteomes" id="UP001341840">
    <property type="component" value="Unassembled WGS sequence"/>
</dbReference>
<proteinExistence type="predicted"/>
<evidence type="ECO:0000313" key="3">
    <source>
        <dbReference type="Proteomes" id="UP001341840"/>
    </source>
</evidence>
<accession>A0ABU6RU65</accession>
<evidence type="ECO:0000256" key="1">
    <source>
        <dbReference type="SAM" id="MobiDB-lite"/>
    </source>
</evidence>
<organism evidence="2 3">
    <name type="scientific">Stylosanthes scabra</name>
    <dbReference type="NCBI Taxonomy" id="79078"/>
    <lineage>
        <taxon>Eukaryota</taxon>
        <taxon>Viridiplantae</taxon>
        <taxon>Streptophyta</taxon>
        <taxon>Embryophyta</taxon>
        <taxon>Tracheophyta</taxon>
        <taxon>Spermatophyta</taxon>
        <taxon>Magnoliopsida</taxon>
        <taxon>eudicotyledons</taxon>
        <taxon>Gunneridae</taxon>
        <taxon>Pentapetalae</taxon>
        <taxon>rosids</taxon>
        <taxon>fabids</taxon>
        <taxon>Fabales</taxon>
        <taxon>Fabaceae</taxon>
        <taxon>Papilionoideae</taxon>
        <taxon>50 kb inversion clade</taxon>
        <taxon>dalbergioids sensu lato</taxon>
        <taxon>Dalbergieae</taxon>
        <taxon>Pterocarpus clade</taxon>
        <taxon>Stylosanthes</taxon>
    </lineage>
</organism>
<feature type="compositionally biased region" description="Low complexity" evidence="1">
    <location>
        <begin position="36"/>
        <end position="54"/>
    </location>
</feature>
<gene>
    <name evidence="2" type="ORF">PIB30_089183</name>
</gene>
<feature type="non-terminal residue" evidence="2">
    <location>
        <position position="1"/>
    </location>
</feature>
<protein>
    <submittedName>
        <fullName evidence="2">Uncharacterized protein</fullName>
    </submittedName>
</protein>
<feature type="compositionally biased region" description="Basic and acidic residues" evidence="1">
    <location>
        <begin position="62"/>
        <end position="73"/>
    </location>
</feature>
<dbReference type="EMBL" id="JASCZI010031863">
    <property type="protein sequence ID" value="MED6127562.1"/>
    <property type="molecule type" value="Genomic_DNA"/>
</dbReference>
<comment type="caution">
    <text evidence="2">The sequence shown here is derived from an EMBL/GenBank/DDBJ whole genome shotgun (WGS) entry which is preliminary data.</text>
</comment>
<evidence type="ECO:0000313" key="2">
    <source>
        <dbReference type="EMBL" id="MED6127562.1"/>
    </source>
</evidence>
<name>A0ABU6RU65_9FABA</name>
<reference evidence="2 3" key="1">
    <citation type="journal article" date="2023" name="Plants (Basel)">
        <title>Bridging the Gap: Combining Genomics and Transcriptomics Approaches to Understand Stylosanthes scabra, an Orphan Legume from the Brazilian Caatinga.</title>
        <authorList>
            <person name="Ferreira-Neto J.R.C."/>
            <person name="da Silva M.D."/>
            <person name="Binneck E."/>
            <person name="de Melo N.F."/>
            <person name="da Silva R.H."/>
            <person name="de Melo A.L.T.M."/>
            <person name="Pandolfi V."/>
            <person name="Bustamante F.O."/>
            <person name="Brasileiro-Vidal A.C."/>
            <person name="Benko-Iseppon A.M."/>
        </authorList>
    </citation>
    <scope>NUCLEOTIDE SEQUENCE [LARGE SCALE GENOMIC DNA]</scope>
    <source>
        <tissue evidence="2">Leaves</tissue>
    </source>
</reference>
<keyword evidence="3" id="KW-1185">Reference proteome</keyword>